<keyword evidence="3" id="KW-1185">Reference proteome</keyword>
<evidence type="ECO:0000256" key="1">
    <source>
        <dbReference type="SAM" id="SignalP"/>
    </source>
</evidence>
<evidence type="ECO:0008006" key="4">
    <source>
        <dbReference type="Google" id="ProtNLM"/>
    </source>
</evidence>
<evidence type="ECO:0000313" key="3">
    <source>
        <dbReference type="Proteomes" id="UP000076407"/>
    </source>
</evidence>
<keyword evidence="1" id="KW-0732">Signal</keyword>
<evidence type="ECO:0000313" key="2">
    <source>
        <dbReference type="EnsemblMetazoa" id="AQUA015131-PA"/>
    </source>
</evidence>
<protein>
    <recommendedName>
        <fullName evidence="4">Secreted protein</fullName>
    </recommendedName>
</protein>
<organism evidence="2 3">
    <name type="scientific">Anopheles quadriannulatus</name>
    <name type="common">Mosquito</name>
    <dbReference type="NCBI Taxonomy" id="34691"/>
    <lineage>
        <taxon>Eukaryota</taxon>
        <taxon>Metazoa</taxon>
        <taxon>Ecdysozoa</taxon>
        <taxon>Arthropoda</taxon>
        <taxon>Hexapoda</taxon>
        <taxon>Insecta</taxon>
        <taxon>Pterygota</taxon>
        <taxon>Neoptera</taxon>
        <taxon>Endopterygota</taxon>
        <taxon>Diptera</taxon>
        <taxon>Nematocera</taxon>
        <taxon>Culicoidea</taxon>
        <taxon>Culicidae</taxon>
        <taxon>Anophelinae</taxon>
        <taxon>Anopheles</taxon>
    </lineage>
</organism>
<reference evidence="2" key="1">
    <citation type="submission" date="2020-05" db="UniProtKB">
        <authorList>
            <consortium name="EnsemblMetazoa"/>
        </authorList>
    </citation>
    <scope>IDENTIFICATION</scope>
    <source>
        <strain evidence="2">SANGQUA</strain>
    </source>
</reference>
<proteinExistence type="predicted"/>
<name>A0A182XTJ3_ANOQN</name>
<feature type="chain" id="PRO_5008143385" description="Secreted protein" evidence="1">
    <location>
        <begin position="21"/>
        <end position="79"/>
    </location>
</feature>
<feature type="signal peptide" evidence="1">
    <location>
        <begin position="1"/>
        <end position="20"/>
    </location>
</feature>
<dbReference type="VEuPathDB" id="VectorBase:AQUA015131"/>
<dbReference type="EnsemblMetazoa" id="AQUA015131-RA">
    <property type="protein sequence ID" value="AQUA015131-PA"/>
    <property type="gene ID" value="AQUA015131"/>
</dbReference>
<accession>A0A182XTJ3</accession>
<dbReference type="Proteomes" id="UP000076407">
    <property type="component" value="Unassembled WGS sequence"/>
</dbReference>
<sequence length="79" mass="9296">MGRNVLKMLVAFCFHFVSFSFFPPFSYQTYGVMYTSASDIRGRERRQKLDWSMDRGWNACLHGRATSGRVEREGTRFLM</sequence>
<dbReference type="AlphaFoldDB" id="A0A182XTJ3"/>